<gene>
    <name evidence="1" type="ORF">SDC9_179025</name>
</gene>
<proteinExistence type="predicted"/>
<name>A0A645GXE0_9ZZZZ</name>
<accession>A0A645GXE0</accession>
<reference evidence="1" key="1">
    <citation type="submission" date="2019-08" db="EMBL/GenBank/DDBJ databases">
        <authorList>
            <person name="Kucharzyk K."/>
            <person name="Murdoch R.W."/>
            <person name="Higgins S."/>
            <person name="Loffler F."/>
        </authorList>
    </citation>
    <scope>NUCLEOTIDE SEQUENCE</scope>
</reference>
<dbReference type="EMBL" id="VSSQ01083116">
    <property type="protein sequence ID" value="MPN31551.1"/>
    <property type="molecule type" value="Genomic_DNA"/>
</dbReference>
<protein>
    <submittedName>
        <fullName evidence="1">Uncharacterized protein</fullName>
    </submittedName>
</protein>
<evidence type="ECO:0000313" key="1">
    <source>
        <dbReference type="EMBL" id="MPN31551.1"/>
    </source>
</evidence>
<dbReference type="AlphaFoldDB" id="A0A645GXE0"/>
<comment type="caution">
    <text evidence="1">The sequence shown here is derived from an EMBL/GenBank/DDBJ whole genome shotgun (WGS) entry which is preliminary data.</text>
</comment>
<organism evidence="1">
    <name type="scientific">bioreactor metagenome</name>
    <dbReference type="NCBI Taxonomy" id="1076179"/>
    <lineage>
        <taxon>unclassified sequences</taxon>
        <taxon>metagenomes</taxon>
        <taxon>ecological metagenomes</taxon>
    </lineage>
</organism>
<sequence length="74" mass="7834">MVELIAQQLQARAQVAEVDDHAVVRIARASHADFRPVSMAVNAAAALGLDSALQGMGGIEEKTLVNGELHISDR</sequence>